<dbReference type="GeneID" id="101845844"/>
<evidence type="ECO:0000256" key="6">
    <source>
        <dbReference type="ARBA" id="ARBA00023157"/>
    </source>
</evidence>
<dbReference type="PRINTS" id="PR00705">
    <property type="entry name" value="PAPAIN"/>
</dbReference>
<dbReference type="InterPro" id="IPR039417">
    <property type="entry name" value="Peptidase_C1A_papain-like"/>
</dbReference>
<sequence length="324" mass="35911">MIKLAVFALAFAVASAHTDANWLIFKAKHNKSYSGEDDVIRRFVWQSNLKKIEEHNELYARGIKSYYLAENKYSDMTNDEFNRIMNGMNVHKEPGKYVSGQYKAYLPASVDWRKKGYVTPVKDQGQCGSCWAFSTTGSLEGQHFKSSGKLVSLSESNLVDCSQKWGNHGCNGGLMDQGFQYVIDNKGIDTETSYPYKPEDRPCSFKRADVGAKEKAFQDVTSGSEDALQKAVADVGPISVAIDASHPSFQQYGGGVYDEPACSSTMLDHGVLAVGYGTQDGKDYWIVKNSWNTSWGMDGYILMSRNKDNQCGIATMASYPTNVN</sequence>
<keyword evidence="4" id="KW-0788">Thiol protease</keyword>
<dbReference type="PROSITE" id="PS00639">
    <property type="entry name" value="THIOL_PROTEASE_HIS"/>
    <property type="match status" value="1"/>
</dbReference>
<feature type="domain" description="Cathepsin propeptide inhibitor" evidence="9">
    <location>
        <begin position="22"/>
        <end position="81"/>
    </location>
</feature>
<evidence type="ECO:0000313" key="11">
    <source>
        <dbReference type="RefSeq" id="XP_012936974.1"/>
    </source>
</evidence>
<keyword evidence="3" id="KW-0378">Hydrolase</keyword>
<dbReference type="Pfam" id="PF08246">
    <property type="entry name" value="Inhibitor_I29"/>
    <property type="match status" value="1"/>
</dbReference>
<evidence type="ECO:0000259" key="8">
    <source>
        <dbReference type="SMART" id="SM00645"/>
    </source>
</evidence>
<feature type="domain" description="Peptidase C1A papain C-terminal" evidence="8">
    <location>
        <begin position="106"/>
        <end position="321"/>
    </location>
</feature>
<feature type="signal peptide" evidence="7">
    <location>
        <begin position="1"/>
        <end position="16"/>
    </location>
</feature>
<dbReference type="PROSITE" id="PS00139">
    <property type="entry name" value="THIOL_PROTEASE_CYS"/>
    <property type="match status" value="1"/>
</dbReference>
<evidence type="ECO:0000256" key="1">
    <source>
        <dbReference type="ARBA" id="ARBA00008455"/>
    </source>
</evidence>
<name>A0ABM0ZY85_APLCA</name>
<dbReference type="InterPro" id="IPR038765">
    <property type="entry name" value="Papain-like_cys_pep_sf"/>
</dbReference>
<dbReference type="InterPro" id="IPR000668">
    <property type="entry name" value="Peptidase_C1A_C"/>
</dbReference>
<evidence type="ECO:0000259" key="9">
    <source>
        <dbReference type="SMART" id="SM00848"/>
    </source>
</evidence>
<dbReference type="SMART" id="SM00645">
    <property type="entry name" value="Pept_C1"/>
    <property type="match status" value="1"/>
</dbReference>
<reference evidence="11" key="1">
    <citation type="submission" date="2025-08" db="UniProtKB">
        <authorList>
            <consortium name="RefSeq"/>
        </authorList>
    </citation>
    <scope>IDENTIFICATION</scope>
</reference>
<accession>A0ABM0ZY85</accession>
<dbReference type="InterPro" id="IPR013201">
    <property type="entry name" value="Prot_inhib_I29"/>
</dbReference>
<dbReference type="PROSITE" id="PS00640">
    <property type="entry name" value="THIOL_PROTEASE_ASN"/>
    <property type="match status" value="1"/>
</dbReference>
<evidence type="ECO:0000256" key="3">
    <source>
        <dbReference type="ARBA" id="ARBA00022801"/>
    </source>
</evidence>
<dbReference type="PANTHER" id="PTHR12411">
    <property type="entry name" value="CYSTEINE PROTEASE FAMILY C1-RELATED"/>
    <property type="match status" value="1"/>
</dbReference>
<gene>
    <name evidence="11" type="primary">LOC101845844</name>
</gene>
<dbReference type="Pfam" id="PF00112">
    <property type="entry name" value="Peptidase_C1"/>
    <property type="match status" value="1"/>
</dbReference>
<protein>
    <submittedName>
        <fullName evidence="11">Cathepsin L1</fullName>
    </submittedName>
</protein>
<dbReference type="InterPro" id="IPR013128">
    <property type="entry name" value="Peptidase_C1A"/>
</dbReference>
<feature type="chain" id="PRO_5047118401" evidence="7">
    <location>
        <begin position="17"/>
        <end position="324"/>
    </location>
</feature>
<dbReference type="RefSeq" id="XP_012936974.1">
    <property type="nucleotide sequence ID" value="XM_013081520.1"/>
</dbReference>
<dbReference type="SMART" id="SM00848">
    <property type="entry name" value="Inhibitor_I29"/>
    <property type="match status" value="1"/>
</dbReference>
<dbReference type="InterPro" id="IPR025660">
    <property type="entry name" value="Pept_his_AS"/>
</dbReference>
<evidence type="ECO:0000313" key="10">
    <source>
        <dbReference type="Proteomes" id="UP000694888"/>
    </source>
</evidence>
<keyword evidence="6" id="KW-1015">Disulfide bond</keyword>
<keyword evidence="2" id="KW-0645">Protease</keyword>
<evidence type="ECO:0000256" key="2">
    <source>
        <dbReference type="ARBA" id="ARBA00022670"/>
    </source>
</evidence>
<evidence type="ECO:0000256" key="7">
    <source>
        <dbReference type="SAM" id="SignalP"/>
    </source>
</evidence>
<dbReference type="Proteomes" id="UP000694888">
    <property type="component" value="Unplaced"/>
</dbReference>
<evidence type="ECO:0000256" key="5">
    <source>
        <dbReference type="ARBA" id="ARBA00023145"/>
    </source>
</evidence>
<keyword evidence="10" id="KW-1185">Reference proteome</keyword>
<keyword evidence="5" id="KW-0865">Zymogen</keyword>
<dbReference type="Gene3D" id="3.90.70.10">
    <property type="entry name" value="Cysteine proteinases"/>
    <property type="match status" value="1"/>
</dbReference>
<dbReference type="InterPro" id="IPR025661">
    <property type="entry name" value="Pept_asp_AS"/>
</dbReference>
<evidence type="ECO:0000256" key="4">
    <source>
        <dbReference type="ARBA" id="ARBA00022807"/>
    </source>
</evidence>
<organism evidence="10 11">
    <name type="scientific">Aplysia californica</name>
    <name type="common">California sea hare</name>
    <dbReference type="NCBI Taxonomy" id="6500"/>
    <lineage>
        <taxon>Eukaryota</taxon>
        <taxon>Metazoa</taxon>
        <taxon>Spiralia</taxon>
        <taxon>Lophotrochozoa</taxon>
        <taxon>Mollusca</taxon>
        <taxon>Gastropoda</taxon>
        <taxon>Heterobranchia</taxon>
        <taxon>Euthyneura</taxon>
        <taxon>Tectipleura</taxon>
        <taxon>Aplysiida</taxon>
        <taxon>Aplysioidea</taxon>
        <taxon>Aplysiidae</taxon>
        <taxon>Aplysia</taxon>
    </lineage>
</organism>
<dbReference type="CDD" id="cd02248">
    <property type="entry name" value="Peptidase_C1A"/>
    <property type="match status" value="1"/>
</dbReference>
<dbReference type="InterPro" id="IPR000169">
    <property type="entry name" value="Pept_cys_AS"/>
</dbReference>
<dbReference type="SUPFAM" id="SSF54001">
    <property type="entry name" value="Cysteine proteinases"/>
    <property type="match status" value="1"/>
</dbReference>
<keyword evidence="7" id="KW-0732">Signal</keyword>
<proteinExistence type="inferred from homology"/>
<comment type="similarity">
    <text evidence="1">Belongs to the peptidase C1 family.</text>
</comment>